<dbReference type="EMBL" id="JAVRJZ010000020">
    <property type="protein sequence ID" value="KAK2706538.1"/>
    <property type="molecule type" value="Genomic_DNA"/>
</dbReference>
<gene>
    <name evidence="1" type="ORF">QYM36_016539</name>
</gene>
<accession>A0AA88H7Y4</accession>
<organism evidence="1 2">
    <name type="scientific">Artemia franciscana</name>
    <name type="common">Brine shrimp</name>
    <name type="synonym">Artemia sanfranciscana</name>
    <dbReference type="NCBI Taxonomy" id="6661"/>
    <lineage>
        <taxon>Eukaryota</taxon>
        <taxon>Metazoa</taxon>
        <taxon>Ecdysozoa</taxon>
        <taxon>Arthropoda</taxon>
        <taxon>Crustacea</taxon>
        <taxon>Branchiopoda</taxon>
        <taxon>Anostraca</taxon>
        <taxon>Artemiidae</taxon>
        <taxon>Artemia</taxon>
    </lineage>
</organism>
<proteinExistence type="predicted"/>
<protein>
    <submittedName>
        <fullName evidence="1">Uncharacterized protein</fullName>
    </submittedName>
</protein>
<dbReference type="AlphaFoldDB" id="A0AA88H7Y4"/>
<evidence type="ECO:0000313" key="2">
    <source>
        <dbReference type="Proteomes" id="UP001187531"/>
    </source>
</evidence>
<keyword evidence="2" id="KW-1185">Reference proteome</keyword>
<dbReference type="Proteomes" id="UP001187531">
    <property type="component" value="Unassembled WGS sequence"/>
</dbReference>
<reference evidence="1" key="1">
    <citation type="submission" date="2023-07" db="EMBL/GenBank/DDBJ databases">
        <title>Chromosome-level genome assembly of Artemia franciscana.</title>
        <authorList>
            <person name="Jo E."/>
        </authorList>
    </citation>
    <scope>NUCLEOTIDE SEQUENCE</scope>
    <source>
        <tissue evidence="1">Whole body</tissue>
    </source>
</reference>
<name>A0AA88H7Y4_ARTSF</name>
<comment type="caution">
    <text evidence="1">The sequence shown here is derived from an EMBL/GenBank/DDBJ whole genome shotgun (WGS) entry which is preliminary data.</text>
</comment>
<evidence type="ECO:0000313" key="1">
    <source>
        <dbReference type="EMBL" id="KAK2706538.1"/>
    </source>
</evidence>
<sequence length="204" mass="23367">MESSQTGFKDYSLVAVVFGSDEAQLDDGKSGAYNIPSKYVNQLPASYEYGLRGDYRYRGNYARIPYYCPAIHKCFDGSSLKDLYFRCPVLYPFDCKDIRAPVFVLLSLFAVAFASEEAAKEEGKYGEPAFNVYPASYDYGIQADYKYRNDYANVPYYCPAIHKCFDGYQLRKLYISCPVLYRFDCSRGKGYHGRPGERPVKKYV</sequence>